<name>A0A392UQ37_9FABA</name>
<sequence length="48" mass="6001">MLQHQQVMHRQYQDQQTQSERHHREMMDVLRQQRVQPQPPPEQEVQPQ</sequence>
<feature type="non-terminal residue" evidence="2">
    <location>
        <position position="48"/>
    </location>
</feature>
<evidence type="ECO:0000313" key="2">
    <source>
        <dbReference type="EMBL" id="MCI75691.1"/>
    </source>
</evidence>
<dbReference type="AlphaFoldDB" id="A0A392UQ37"/>
<evidence type="ECO:0000313" key="3">
    <source>
        <dbReference type="Proteomes" id="UP000265520"/>
    </source>
</evidence>
<accession>A0A392UQ37</accession>
<dbReference type="Proteomes" id="UP000265520">
    <property type="component" value="Unassembled WGS sequence"/>
</dbReference>
<evidence type="ECO:0000256" key="1">
    <source>
        <dbReference type="SAM" id="MobiDB-lite"/>
    </source>
</evidence>
<organism evidence="2 3">
    <name type="scientific">Trifolium medium</name>
    <dbReference type="NCBI Taxonomy" id="97028"/>
    <lineage>
        <taxon>Eukaryota</taxon>
        <taxon>Viridiplantae</taxon>
        <taxon>Streptophyta</taxon>
        <taxon>Embryophyta</taxon>
        <taxon>Tracheophyta</taxon>
        <taxon>Spermatophyta</taxon>
        <taxon>Magnoliopsida</taxon>
        <taxon>eudicotyledons</taxon>
        <taxon>Gunneridae</taxon>
        <taxon>Pentapetalae</taxon>
        <taxon>rosids</taxon>
        <taxon>fabids</taxon>
        <taxon>Fabales</taxon>
        <taxon>Fabaceae</taxon>
        <taxon>Papilionoideae</taxon>
        <taxon>50 kb inversion clade</taxon>
        <taxon>NPAAA clade</taxon>
        <taxon>Hologalegina</taxon>
        <taxon>IRL clade</taxon>
        <taxon>Trifolieae</taxon>
        <taxon>Trifolium</taxon>
    </lineage>
</organism>
<proteinExistence type="predicted"/>
<protein>
    <submittedName>
        <fullName evidence="2">Uncharacterized protein</fullName>
    </submittedName>
</protein>
<feature type="compositionally biased region" description="Polar residues" evidence="1">
    <location>
        <begin position="1"/>
        <end position="18"/>
    </location>
</feature>
<comment type="caution">
    <text evidence="2">The sequence shown here is derived from an EMBL/GenBank/DDBJ whole genome shotgun (WGS) entry which is preliminary data.</text>
</comment>
<feature type="compositionally biased region" description="Basic and acidic residues" evidence="1">
    <location>
        <begin position="19"/>
        <end position="28"/>
    </location>
</feature>
<dbReference type="EMBL" id="LXQA010888895">
    <property type="protein sequence ID" value="MCI75691.1"/>
    <property type="molecule type" value="Genomic_DNA"/>
</dbReference>
<reference evidence="2 3" key="1">
    <citation type="journal article" date="2018" name="Front. Plant Sci.">
        <title>Red Clover (Trifolium pratense) and Zigzag Clover (T. medium) - A Picture of Genomic Similarities and Differences.</title>
        <authorList>
            <person name="Dluhosova J."/>
            <person name="Istvanek J."/>
            <person name="Nedelnik J."/>
            <person name="Repkova J."/>
        </authorList>
    </citation>
    <scope>NUCLEOTIDE SEQUENCE [LARGE SCALE GENOMIC DNA]</scope>
    <source>
        <strain evidence="3">cv. 10/8</strain>
        <tissue evidence="2">Leaf</tissue>
    </source>
</reference>
<feature type="region of interest" description="Disordered" evidence="1">
    <location>
        <begin position="1"/>
        <end position="48"/>
    </location>
</feature>
<keyword evidence="3" id="KW-1185">Reference proteome</keyword>